<name>A0A0D6N695_9PROT</name>
<dbReference type="Proteomes" id="UP000321891">
    <property type="component" value="Unassembled WGS sequence"/>
</dbReference>
<dbReference type="AlphaFoldDB" id="A0A0D6N695"/>
<evidence type="ECO:0000313" key="1">
    <source>
        <dbReference type="EMBL" id="GAN61088.1"/>
    </source>
</evidence>
<dbReference type="STRING" id="1231339.Abci_017_272"/>
<evidence type="ECO:0000313" key="2">
    <source>
        <dbReference type="EMBL" id="GEL58416.1"/>
    </source>
</evidence>
<protein>
    <submittedName>
        <fullName evidence="1">Uncharacterized protein</fullName>
    </submittedName>
</protein>
<sequence length="96" mass="10572">MRVIHRLRTMNRFSAMQTTKLRPTLCSLAAHRALRQHGATSLSDLQFMEQWASGGTGASAASILRAGQIRRTNPDLMQDIAQSVSGSPQLPRHKSC</sequence>
<proteinExistence type="predicted"/>
<evidence type="ECO:0000313" key="4">
    <source>
        <dbReference type="Proteomes" id="UP000321891"/>
    </source>
</evidence>
<comment type="caution">
    <text evidence="1">The sequence shown here is derived from an EMBL/GenBank/DDBJ whole genome shotgun (WGS) entry which is preliminary data.</text>
</comment>
<reference evidence="1 3" key="1">
    <citation type="submission" date="2012-11" db="EMBL/GenBank/DDBJ databases">
        <title>Whole genome sequence of Acetobacter cibinongensis 4H-1.</title>
        <authorList>
            <person name="Azuma Y."/>
            <person name="Higashiura N."/>
            <person name="Hirakawa H."/>
            <person name="Matsushita K."/>
        </authorList>
    </citation>
    <scope>NUCLEOTIDE SEQUENCE [LARGE SCALE GENOMIC DNA]</scope>
    <source>
        <strain evidence="1 3">4H-1</strain>
    </source>
</reference>
<accession>A0A6N3SPU9</accession>
<dbReference type="Proteomes" id="UP000032671">
    <property type="component" value="Unassembled WGS sequence"/>
</dbReference>
<evidence type="ECO:0000313" key="3">
    <source>
        <dbReference type="Proteomes" id="UP000032671"/>
    </source>
</evidence>
<organism evidence="1 3">
    <name type="scientific">Acetobacter cibinongensis</name>
    <dbReference type="NCBI Taxonomy" id="146475"/>
    <lineage>
        <taxon>Bacteria</taxon>
        <taxon>Pseudomonadati</taxon>
        <taxon>Pseudomonadota</taxon>
        <taxon>Alphaproteobacteria</taxon>
        <taxon>Acetobacterales</taxon>
        <taxon>Acetobacteraceae</taxon>
        <taxon>Acetobacter</taxon>
    </lineage>
</organism>
<gene>
    <name evidence="1" type="ORF">Abci_017_272</name>
    <name evidence="2" type="ORF">ACI01nite_10180</name>
</gene>
<dbReference type="EMBL" id="BJVU01000003">
    <property type="protein sequence ID" value="GEL58416.1"/>
    <property type="molecule type" value="Genomic_DNA"/>
</dbReference>
<keyword evidence="4" id="KW-1185">Reference proteome</keyword>
<dbReference type="EMBL" id="BAMV01000017">
    <property type="protein sequence ID" value="GAN61088.1"/>
    <property type="molecule type" value="Genomic_DNA"/>
</dbReference>
<accession>A0A0D6N695</accession>
<reference evidence="2 4" key="2">
    <citation type="submission" date="2019-07" db="EMBL/GenBank/DDBJ databases">
        <title>Whole genome shotgun sequence of Acetobacter cibinongensis NBRC 16605.</title>
        <authorList>
            <person name="Hosoyama A."/>
            <person name="Uohara A."/>
            <person name="Ohji S."/>
            <person name="Ichikawa N."/>
        </authorList>
    </citation>
    <scope>NUCLEOTIDE SEQUENCE [LARGE SCALE GENOMIC DNA]</scope>
    <source>
        <strain evidence="2 4">NBRC 16605</strain>
    </source>
</reference>